<dbReference type="Proteomes" id="UP000694240">
    <property type="component" value="Chromosome 8"/>
</dbReference>
<comment type="caution">
    <text evidence="1">The sequence shown here is derived from an EMBL/GenBank/DDBJ whole genome shotgun (WGS) entry which is preliminary data.</text>
</comment>
<name>A0A8T2ATN5_9BRAS</name>
<organism evidence="1 2">
    <name type="scientific">Arabidopsis thaliana x Arabidopsis arenosa</name>
    <dbReference type="NCBI Taxonomy" id="1240361"/>
    <lineage>
        <taxon>Eukaryota</taxon>
        <taxon>Viridiplantae</taxon>
        <taxon>Streptophyta</taxon>
        <taxon>Embryophyta</taxon>
        <taxon>Tracheophyta</taxon>
        <taxon>Spermatophyta</taxon>
        <taxon>Magnoliopsida</taxon>
        <taxon>eudicotyledons</taxon>
        <taxon>Gunneridae</taxon>
        <taxon>Pentapetalae</taxon>
        <taxon>rosids</taxon>
        <taxon>malvids</taxon>
        <taxon>Brassicales</taxon>
        <taxon>Brassicaceae</taxon>
        <taxon>Camelineae</taxon>
        <taxon>Arabidopsis</taxon>
    </lineage>
</organism>
<keyword evidence="2" id="KW-1185">Reference proteome</keyword>
<dbReference type="AlphaFoldDB" id="A0A8T2ATN5"/>
<sequence>MVGIGLMQFPTCPKEAVFLQHVLSMAEDFVSAKGKRLAIGFIFVL</sequence>
<accession>A0A8T2ATN5</accession>
<protein>
    <submittedName>
        <fullName evidence="1">Uncharacterized protein</fullName>
    </submittedName>
</protein>
<evidence type="ECO:0000313" key="2">
    <source>
        <dbReference type="Proteomes" id="UP000694240"/>
    </source>
</evidence>
<evidence type="ECO:0000313" key="1">
    <source>
        <dbReference type="EMBL" id="KAG7576385.1"/>
    </source>
</evidence>
<reference evidence="1 2" key="1">
    <citation type="submission" date="2020-12" db="EMBL/GenBank/DDBJ databases">
        <title>Concerted genomic and epigenomic changes stabilize Arabidopsis allopolyploids.</title>
        <authorList>
            <person name="Chen Z."/>
        </authorList>
    </citation>
    <scope>NUCLEOTIDE SEQUENCE [LARGE SCALE GENOMIC DNA]</scope>
    <source>
        <strain evidence="1">Allo738</strain>
        <tissue evidence="1">Leaf</tissue>
    </source>
</reference>
<dbReference type="EMBL" id="JAEFBK010000008">
    <property type="protein sequence ID" value="KAG7576385.1"/>
    <property type="molecule type" value="Genomic_DNA"/>
</dbReference>
<gene>
    <name evidence="1" type="ORF">ISN45_Aa03g007750</name>
</gene>
<proteinExistence type="predicted"/>